<dbReference type="EMBL" id="JABANM010004548">
    <property type="protein sequence ID" value="KAF4749083.1"/>
    <property type="molecule type" value="Genomic_DNA"/>
</dbReference>
<comment type="caution">
    <text evidence="2">The sequence shown here is derived from an EMBL/GenBank/DDBJ whole genome shotgun (WGS) entry which is preliminary data.</text>
</comment>
<feature type="non-terminal residue" evidence="2">
    <location>
        <position position="1"/>
    </location>
</feature>
<keyword evidence="1" id="KW-0812">Transmembrane</keyword>
<evidence type="ECO:0000313" key="2">
    <source>
        <dbReference type="EMBL" id="KAF4749083.1"/>
    </source>
</evidence>
<keyword evidence="1" id="KW-0472">Membrane</keyword>
<gene>
    <name evidence="2" type="ORF">FOZ62_003752</name>
</gene>
<accession>A0A7J6TUZ7</accession>
<protein>
    <submittedName>
        <fullName evidence="2">Uncharacterized protein</fullName>
    </submittedName>
</protein>
<keyword evidence="1" id="KW-1133">Transmembrane helix</keyword>
<name>A0A7J6TUZ7_PEROL</name>
<dbReference type="AlphaFoldDB" id="A0A7J6TUZ7"/>
<organism evidence="2 3">
    <name type="scientific">Perkinsus olseni</name>
    <name type="common">Perkinsus atlanticus</name>
    <dbReference type="NCBI Taxonomy" id="32597"/>
    <lineage>
        <taxon>Eukaryota</taxon>
        <taxon>Sar</taxon>
        <taxon>Alveolata</taxon>
        <taxon>Perkinsozoa</taxon>
        <taxon>Perkinsea</taxon>
        <taxon>Perkinsida</taxon>
        <taxon>Perkinsidae</taxon>
        <taxon>Perkinsus</taxon>
    </lineage>
</organism>
<feature type="transmembrane region" description="Helical" evidence="1">
    <location>
        <begin position="51"/>
        <end position="75"/>
    </location>
</feature>
<sequence>VDVGFQPRNLLEYVAQETEAAAPARFMMLYFRELLWVPSLTHLRSVVVKPFLFFIPILSGILDFLRPLILCSLVFRDPLALLVMLVVLVVFAWLLAALTLASDTRGFLSQHFVLLFGSNWQERILTGDENSLRVGLRVDDIRDIPPCPPSTEVDWFSVWKGAGPQGTGDHHHHHPDRQVSEE</sequence>
<dbReference type="Proteomes" id="UP000574390">
    <property type="component" value="Unassembled WGS sequence"/>
</dbReference>
<proteinExistence type="predicted"/>
<reference evidence="2 3" key="1">
    <citation type="submission" date="2020-04" db="EMBL/GenBank/DDBJ databases">
        <title>Perkinsus olseni comparative genomics.</title>
        <authorList>
            <person name="Bogema D.R."/>
        </authorList>
    </citation>
    <scope>NUCLEOTIDE SEQUENCE [LARGE SCALE GENOMIC DNA]</scope>
    <source>
        <strain evidence="2">ATCC PRA-205</strain>
    </source>
</reference>
<evidence type="ECO:0000313" key="3">
    <source>
        <dbReference type="Proteomes" id="UP000574390"/>
    </source>
</evidence>
<feature type="transmembrane region" description="Helical" evidence="1">
    <location>
        <begin position="81"/>
        <end position="101"/>
    </location>
</feature>
<evidence type="ECO:0000256" key="1">
    <source>
        <dbReference type="SAM" id="Phobius"/>
    </source>
</evidence>